<gene>
    <name evidence="9" type="primary">SPIN</name>
</gene>
<name>W8AZ68_CERCA</name>
<dbReference type="GeneID" id="101449543"/>
<accession>W8AZ68</accession>
<feature type="transmembrane region" description="Helical" evidence="7">
    <location>
        <begin position="279"/>
        <end position="300"/>
    </location>
</feature>
<dbReference type="InterPro" id="IPR011701">
    <property type="entry name" value="MFS"/>
</dbReference>
<dbReference type="InterPro" id="IPR036259">
    <property type="entry name" value="MFS_trans_sf"/>
</dbReference>
<dbReference type="PANTHER" id="PTHR23505">
    <property type="entry name" value="SPINSTER"/>
    <property type="match status" value="1"/>
</dbReference>
<feature type="transmembrane region" description="Helical" evidence="7">
    <location>
        <begin position="536"/>
        <end position="560"/>
    </location>
</feature>
<comment type="similarity">
    <text evidence="6">Belongs to the major facilitator superfamily. Spinster (TC 2.A.1.49) family.</text>
</comment>
<dbReference type="KEGG" id="ccat:101449543"/>
<keyword evidence="5 7" id="KW-0472">Membrane</keyword>
<dbReference type="InterPro" id="IPR020846">
    <property type="entry name" value="MFS_dom"/>
</dbReference>
<reference evidence="9" key="2">
    <citation type="journal article" date="2014" name="BMC Genomics">
        <title>A genomic perspective to assessing quality of mass-reared SIT flies used in Mediterranean fruit fly (Ceratitis capitata) eradication in California.</title>
        <authorList>
            <person name="Calla B."/>
            <person name="Hall B."/>
            <person name="Hou S."/>
            <person name="Geib S.M."/>
        </authorList>
    </citation>
    <scope>NUCLEOTIDE SEQUENCE</scope>
</reference>
<evidence type="ECO:0000256" key="5">
    <source>
        <dbReference type="ARBA" id="ARBA00023136"/>
    </source>
</evidence>
<feature type="domain" description="Major facilitator superfamily (MFS) profile" evidence="8">
    <location>
        <begin position="73"/>
        <end position="564"/>
    </location>
</feature>
<sequence>MSSQSSTRYLPIAKMDNPALSGSSGDVEADCNTVEASLPATCSSQQLMPPSSDTDSVGVQRPATGITRTQWFTVVVLCFVNLINYMDRFTIAGVLTDIQDDFKIGDDDGGLLQTAFVLSYMICAPLFGYLGDRYSRRWIMAIGVLLWSTTTLLGSFMGSYGGFITFRALVGIGEASYSTIAPTIISDLFVHDLRSKMLALFYFAIPVGSGFGYIVGSETARLANDWRWALRVTPILGIFAVVLILLTKEPVRGESEGSQNLEPTSYTEDIKDLVKNHSFMLSTAGFTCVAFVTGALAWWGPKFIYLGVKMQPGNEQLTLNDVSLRFGIITMVAGLIGVPLGPIVSRAVASYKNNADPLVCAYGLFFSSFFLAAAMMFVTKYVVASYILMFIGQLCLNLNWALVADILLYVVVPTRRSTAEAFQILLSHALGDAGSPYFVGLLSEGIKRHLRTTTTQTSEFSLPIPSMSLTLEDSSNATATDLLTKAANLISDNAQALVSNASSLLQQNATDLLQTDRILDFNVEDSDSNNFRALQYSLFSTSFVEVLGAVFFFLTAIYIIKDKRRAMRATFGEPPSPAEE</sequence>
<evidence type="ECO:0000256" key="7">
    <source>
        <dbReference type="SAM" id="Phobius"/>
    </source>
</evidence>
<feature type="transmembrane region" description="Helical" evidence="7">
    <location>
        <begin position="111"/>
        <end position="131"/>
    </location>
</feature>
<evidence type="ECO:0000259" key="8">
    <source>
        <dbReference type="PROSITE" id="PS50850"/>
    </source>
</evidence>
<dbReference type="Pfam" id="PF07690">
    <property type="entry name" value="MFS_1"/>
    <property type="match status" value="1"/>
</dbReference>
<dbReference type="GO" id="GO:0022857">
    <property type="term" value="F:transmembrane transporter activity"/>
    <property type="evidence" value="ECO:0007669"/>
    <property type="project" value="InterPro"/>
</dbReference>
<evidence type="ECO:0000256" key="6">
    <source>
        <dbReference type="ARBA" id="ARBA00024338"/>
    </source>
</evidence>
<organism evidence="9">
    <name type="scientific">Ceratitis capitata</name>
    <name type="common">Mediterranean fruit fly</name>
    <name type="synonym">Tephritis capitata</name>
    <dbReference type="NCBI Taxonomy" id="7213"/>
    <lineage>
        <taxon>Eukaryota</taxon>
        <taxon>Metazoa</taxon>
        <taxon>Ecdysozoa</taxon>
        <taxon>Arthropoda</taxon>
        <taxon>Hexapoda</taxon>
        <taxon>Insecta</taxon>
        <taxon>Pterygota</taxon>
        <taxon>Neoptera</taxon>
        <taxon>Endopterygota</taxon>
        <taxon>Diptera</taxon>
        <taxon>Brachycera</taxon>
        <taxon>Muscomorpha</taxon>
        <taxon>Tephritoidea</taxon>
        <taxon>Tephritidae</taxon>
        <taxon>Ceratitis</taxon>
        <taxon>Ceratitis</taxon>
    </lineage>
</organism>
<protein>
    <submittedName>
        <fullName evidence="9">Protein spinster</fullName>
    </submittedName>
</protein>
<dbReference type="Gene3D" id="1.20.1250.20">
    <property type="entry name" value="MFS general substrate transporter like domains"/>
    <property type="match status" value="1"/>
</dbReference>
<evidence type="ECO:0000256" key="4">
    <source>
        <dbReference type="ARBA" id="ARBA00022989"/>
    </source>
</evidence>
<dbReference type="AlphaFoldDB" id="W8AZ68"/>
<dbReference type="SUPFAM" id="SSF103473">
    <property type="entry name" value="MFS general substrate transporter"/>
    <property type="match status" value="1"/>
</dbReference>
<dbReference type="CTD" id="45380"/>
<dbReference type="OrthoDB" id="6770063at2759"/>
<dbReference type="InterPro" id="IPR044770">
    <property type="entry name" value="MFS_spinster-like"/>
</dbReference>
<evidence type="ECO:0000256" key="2">
    <source>
        <dbReference type="ARBA" id="ARBA00022448"/>
    </source>
</evidence>
<dbReference type="PANTHER" id="PTHR23505:SF79">
    <property type="entry name" value="PROTEIN SPINSTER"/>
    <property type="match status" value="1"/>
</dbReference>
<dbReference type="PROSITE" id="PS50850">
    <property type="entry name" value="MFS"/>
    <property type="match status" value="1"/>
</dbReference>
<proteinExistence type="evidence at transcript level"/>
<dbReference type="EMBL" id="GAMC01015028">
    <property type="protein sequence ID" value="JAB91527.1"/>
    <property type="molecule type" value="mRNA"/>
</dbReference>
<feature type="transmembrane region" description="Helical" evidence="7">
    <location>
        <begin position="197"/>
        <end position="216"/>
    </location>
</feature>
<dbReference type="CDD" id="cd17328">
    <property type="entry name" value="MFS_spinster_like"/>
    <property type="match status" value="1"/>
</dbReference>
<comment type="subcellular location">
    <subcellularLocation>
        <location evidence="1">Membrane</location>
        <topology evidence="1">Multi-pass membrane protein</topology>
    </subcellularLocation>
</comment>
<keyword evidence="2" id="KW-0813">Transport</keyword>
<reference evidence="9" key="1">
    <citation type="submission" date="2013-07" db="EMBL/GenBank/DDBJ databases">
        <authorList>
            <person name="Geib S."/>
        </authorList>
    </citation>
    <scope>NUCLEOTIDE SEQUENCE</scope>
</reference>
<evidence type="ECO:0000256" key="3">
    <source>
        <dbReference type="ARBA" id="ARBA00022692"/>
    </source>
</evidence>
<dbReference type="GO" id="GO:0016020">
    <property type="term" value="C:membrane"/>
    <property type="evidence" value="ECO:0007669"/>
    <property type="project" value="UniProtKB-SubCell"/>
</dbReference>
<feature type="transmembrane region" description="Helical" evidence="7">
    <location>
        <begin position="324"/>
        <end position="345"/>
    </location>
</feature>
<keyword evidence="3 7" id="KW-0812">Transmembrane</keyword>
<feature type="transmembrane region" description="Helical" evidence="7">
    <location>
        <begin position="138"/>
        <end position="158"/>
    </location>
</feature>
<evidence type="ECO:0000313" key="9">
    <source>
        <dbReference type="EMBL" id="JAB91527.1"/>
    </source>
</evidence>
<feature type="transmembrane region" description="Helical" evidence="7">
    <location>
        <begin position="357"/>
        <end position="378"/>
    </location>
</feature>
<keyword evidence="4 7" id="KW-1133">Transmembrane helix</keyword>
<feature type="transmembrane region" description="Helical" evidence="7">
    <location>
        <begin position="228"/>
        <end position="246"/>
    </location>
</feature>
<evidence type="ECO:0000256" key="1">
    <source>
        <dbReference type="ARBA" id="ARBA00004141"/>
    </source>
</evidence>
<feature type="transmembrane region" description="Helical" evidence="7">
    <location>
        <begin position="384"/>
        <end position="412"/>
    </location>
</feature>
<feature type="transmembrane region" description="Helical" evidence="7">
    <location>
        <begin position="71"/>
        <end position="91"/>
    </location>
</feature>